<evidence type="ECO:0000313" key="3">
    <source>
        <dbReference type="Proteomes" id="UP001230188"/>
    </source>
</evidence>
<keyword evidence="3" id="KW-1185">Reference proteome</keyword>
<dbReference type="SUPFAM" id="SSF81383">
    <property type="entry name" value="F-box domain"/>
    <property type="match status" value="1"/>
</dbReference>
<dbReference type="InterPro" id="IPR001810">
    <property type="entry name" value="F-box_dom"/>
</dbReference>
<accession>A0AAD7U787</accession>
<dbReference type="AlphaFoldDB" id="A0AAD7U787"/>
<gene>
    <name evidence="2" type="ORF">CTAYLR_007615</name>
</gene>
<dbReference type="Proteomes" id="UP001230188">
    <property type="component" value="Unassembled WGS sequence"/>
</dbReference>
<dbReference type="PROSITE" id="PS50181">
    <property type="entry name" value="FBOX"/>
    <property type="match status" value="1"/>
</dbReference>
<dbReference type="EMBL" id="JAQMWT010000590">
    <property type="protein sequence ID" value="KAJ8599079.1"/>
    <property type="molecule type" value="Genomic_DNA"/>
</dbReference>
<protein>
    <recommendedName>
        <fullName evidence="1">F-box domain-containing protein</fullName>
    </recommendedName>
</protein>
<evidence type="ECO:0000259" key="1">
    <source>
        <dbReference type="PROSITE" id="PS50181"/>
    </source>
</evidence>
<dbReference type="Pfam" id="PF12937">
    <property type="entry name" value="F-box-like"/>
    <property type="match status" value="1"/>
</dbReference>
<reference evidence="2" key="1">
    <citation type="submission" date="2023-01" db="EMBL/GenBank/DDBJ databases">
        <title>Metagenome sequencing of chrysophaentin producing Chrysophaeum taylorii.</title>
        <authorList>
            <person name="Davison J."/>
            <person name="Bewley C."/>
        </authorList>
    </citation>
    <scope>NUCLEOTIDE SEQUENCE</scope>
    <source>
        <strain evidence="2">NIES-1699</strain>
    </source>
</reference>
<proteinExistence type="predicted"/>
<comment type="caution">
    <text evidence="2">The sequence shown here is derived from an EMBL/GenBank/DDBJ whole genome shotgun (WGS) entry which is preliminary data.</text>
</comment>
<organism evidence="2 3">
    <name type="scientific">Chrysophaeum taylorii</name>
    <dbReference type="NCBI Taxonomy" id="2483200"/>
    <lineage>
        <taxon>Eukaryota</taxon>
        <taxon>Sar</taxon>
        <taxon>Stramenopiles</taxon>
        <taxon>Ochrophyta</taxon>
        <taxon>Pelagophyceae</taxon>
        <taxon>Pelagomonadales</taxon>
        <taxon>Pelagomonadaceae</taxon>
        <taxon>Chrysophaeum</taxon>
    </lineage>
</organism>
<evidence type="ECO:0000313" key="2">
    <source>
        <dbReference type="EMBL" id="KAJ8599079.1"/>
    </source>
</evidence>
<feature type="domain" description="F-box" evidence="1">
    <location>
        <begin position="30"/>
        <end position="76"/>
    </location>
</feature>
<dbReference type="InterPro" id="IPR036047">
    <property type="entry name" value="F-box-like_dom_sf"/>
</dbReference>
<dbReference type="Gene3D" id="1.20.1280.50">
    <property type="match status" value="1"/>
</dbReference>
<name>A0AAD7U787_9STRA</name>
<sequence>MDTTPPPPPQDDERSSIVPWPRSFLDGLLTYCCEKLIEDTVPTLLSYMDSATLLTAAAVCQDWRNLATRDDLWDRILKLEFSIQADSLNPAPRPLKRLWIQMRRTFRYLLVSS</sequence>